<protein>
    <recommendedName>
        <fullName evidence="3">PWI domain-containing protein</fullName>
    </recommendedName>
</protein>
<evidence type="ECO:0000256" key="2">
    <source>
        <dbReference type="SAM" id="MobiDB-lite"/>
    </source>
</evidence>
<dbReference type="EMBL" id="KZ852066">
    <property type="protein sequence ID" value="RDH29569.1"/>
    <property type="molecule type" value="Genomic_DNA"/>
</dbReference>
<dbReference type="PANTHER" id="PTHR23148">
    <property type="entry name" value="SERINE/ARGININE REGULATED NUCLEAR MATRIX PROTEIN"/>
    <property type="match status" value="1"/>
</dbReference>
<dbReference type="Proteomes" id="UP000253729">
    <property type="component" value="Unassembled WGS sequence"/>
</dbReference>
<name>A0A3F3PRI6_9EURO</name>
<dbReference type="STRING" id="1341132.A0A3F3PRI6"/>
<dbReference type="AlphaFoldDB" id="A0A3F3PRI6"/>
<dbReference type="Pfam" id="PF01480">
    <property type="entry name" value="PWI"/>
    <property type="match status" value="1"/>
</dbReference>
<evidence type="ECO:0000313" key="4">
    <source>
        <dbReference type="EMBL" id="RDH29569.1"/>
    </source>
</evidence>
<proteinExistence type="predicted"/>
<dbReference type="PANTHER" id="PTHR23148:SF0">
    <property type="entry name" value="SERINE_ARGININE REPETITIVE MATRIX PROTEIN 1"/>
    <property type="match status" value="1"/>
</dbReference>
<feature type="compositionally biased region" description="Polar residues" evidence="2">
    <location>
        <begin position="518"/>
        <end position="532"/>
    </location>
</feature>
<dbReference type="GO" id="GO:0005681">
    <property type="term" value="C:spliceosomal complex"/>
    <property type="evidence" value="ECO:0007669"/>
    <property type="project" value="TreeGrafter"/>
</dbReference>
<dbReference type="Gene3D" id="1.20.1390.10">
    <property type="entry name" value="PWI domain"/>
    <property type="match status" value="1"/>
</dbReference>
<dbReference type="GO" id="GO:0048024">
    <property type="term" value="P:regulation of mRNA splicing, via spliceosome"/>
    <property type="evidence" value="ECO:0007669"/>
    <property type="project" value="TreeGrafter"/>
</dbReference>
<evidence type="ECO:0000256" key="1">
    <source>
        <dbReference type="ARBA" id="ARBA00022664"/>
    </source>
</evidence>
<keyword evidence="5" id="KW-1185">Reference proteome</keyword>
<gene>
    <name evidence="4" type="ORF">BDQ94DRAFT_161856</name>
</gene>
<evidence type="ECO:0000259" key="3">
    <source>
        <dbReference type="PROSITE" id="PS51025"/>
    </source>
</evidence>
<feature type="region of interest" description="Disordered" evidence="2">
    <location>
        <begin position="367"/>
        <end position="533"/>
    </location>
</feature>
<dbReference type="RefSeq" id="XP_026622591.1">
    <property type="nucleotide sequence ID" value="XM_026769451.1"/>
</dbReference>
<dbReference type="SMART" id="SM00311">
    <property type="entry name" value="PWI"/>
    <property type="match status" value="1"/>
</dbReference>
<keyword evidence="1" id="KW-0507">mRNA processing</keyword>
<accession>A0A3F3PRI6</accession>
<dbReference type="GO" id="GO:0003723">
    <property type="term" value="F:RNA binding"/>
    <property type="evidence" value="ECO:0007669"/>
    <property type="project" value="TreeGrafter"/>
</dbReference>
<feature type="region of interest" description="Disordered" evidence="2">
    <location>
        <begin position="180"/>
        <end position="208"/>
    </location>
</feature>
<feature type="compositionally biased region" description="Basic and acidic residues" evidence="2">
    <location>
        <begin position="398"/>
        <end position="412"/>
    </location>
</feature>
<dbReference type="InterPro" id="IPR002483">
    <property type="entry name" value="PWI_dom"/>
</dbReference>
<reference evidence="4 5" key="1">
    <citation type="submission" date="2018-07" db="EMBL/GenBank/DDBJ databases">
        <title>The genomes of Aspergillus section Nigri reveals drivers in fungal speciation.</title>
        <authorList>
            <consortium name="DOE Joint Genome Institute"/>
            <person name="Vesth T.C."/>
            <person name="Nybo J."/>
            <person name="Theobald S."/>
            <person name="Brandl J."/>
            <person name="Frisvad J.C."/>
            <person name="Nielsen K.F."/>
            <person name="Lyhne E.K."/>
            <person name="Kogle M.E."/>
            <person name="Kuo A."/>
            <person name="Riley R."/>
            <person name="Clum A."/>
            <person name="Nolan M."/>
            <person name="Lipzen A."/>
            <person name="Salamov A."/>
            <person name="Henrissat B."/>
            <person name="Wiebenga A."/>
            <person name="De vries R.P."/>
            <person name="Grigoriev I.V."/>
            <person name="Mortensen U.H."/>
            <person name="Andersen M.R."/>
            <person name="Baker S.E."/>
        </authorList>
    </citation>
    <scope>NUCLEOTIDE SEQUENCE [LARGE SCALE GENOMIC DNA]</scope>
    <source>
        <strain evidence="4 5">CBS 139.54b</strain>
    </source>
</reference>
<dbReference type="GeneID" id="38137807"/>
<dbReference type="PROSITE" id="PS51025">
    <property type="entry name" value="PWI"/>
    <property type="match status" value="1"/>
</dbReference>
<dbReference type="InterPro" id="IPR052225">
    <property type="entry name" value="Ser/Arg_repetitive_matrix"/>
</dbReference>
<feature type="compositionally biased region" description="Basic residues" evidence="2">
    <location>
        <begin position="442"/>
        <end position="459"/>
    </location>
</feature>
<dbReference type="SUPFAM" id="SSF101233">
    <property type="entry name" value="PWI domain"/>
    <property type="match status" value="1"/>
</dbReference>
<organism evidence="4 5">
    <name type="scientific">Aspergillus welwitschiae</name>
    <dbReference type="NCBI Taxonomy" id="1341132"/>
    <lineage>
        <taxon>Eukaryota</taxon>
        <taxon>Fungi</taxon>
        <taxon>Dikarya</taxon>
        <taxon>Ascomycota</taxon>
        <taxon>Pezizomycotina</taxon>
        <taxon>Eurotiomycetes</taxon>
        <taxon>Eurotiomycetidae</taxon>
        <taxon>Eurotiales</taxon>
        <taxon>Aspergillaceae</taxon>
        <taxon>Aspergillus</taxon>
        <taxon>Aspergillus subgen. Circumdati</taxon>
    </lineage>
</organism>
<sequence length="562" mass="61723">MGAGPVTRGGVISTSQKGKIEAILGPTATPAFGHRDTPKPQSRGWLITAASVGSLELGLETMATSVDAKLLKQTKFPPEFSRKVDMTKVNIEVMKKWIAGKISEILGNEDDVVIELCFNLLEGSRFPDIKSLQIQLTGFLDKDTGKFCKELWSLCLSAQENPQGVPKELLEAKKLELIQEKRKEPPRKPANRRNRSAHENENLKTFDAENGLSAQGEEEEAVVAVVETLIGVGRLRDNAAVTVFEVRLADESSIPTCPQALVEAVGHPVRPAALVLAPCLPRAHPHHVGAILATTGTDDVGRLAALSPRTAVIAGGPGDAALITVIVQDPLPAVNHHAHVVPEETDGDGDPFLPAVHRVHLSTGIDARGEVLQHRGPVRGRKGRMKESTADIAKARKSRDDRRLSRSRDRNDTRRRRYSSQSVSRSRSRDRSRSASQDSRSRSRSRSHSRMRDRKRRRSIERYAPVARRRRNTSSVSVPSDKRKRMADEDEDAAKRSPPQAEKPSSSDQEMKDATETAAPSNNPARVRISSSELREKLLREKIIAMRRTASSDKVGSSASSR</sequence>
<dbReference type="GO" id="GO:0006397">
    <property type="term" value="P:mRNA processing"/>
    <property type="evidence" value="ECO:0007669"/>
    <property type="project" value="UniProtKB-KW"/>
</dbReference>
<evidence type="ECO:0000313" key="5">
    <source>
        <dbReference type="Proteomes" id="UP000253729"/>
    </source>
</evidence>
<dbReference type="InterPro" id="IPR036483">
    <property type="entry name" value="PWI_dom_sf"/>
</dbReference>
<feature type="compositionally biased region" description="Basic and acidic residues" evidence="2">
    <location>
        <begin position="196"/>
        <end position="207"/>
    </location>
</feature>
<feature type="domain" description="PWI" evidence="3">
    <location>
        <begin position="73"/>
        <end position="172"/>
    </location>
</feature>